<feature type="domain" description="Peptidase S11 D-Ala-D-Ala carboxypeptidase A C-terminal" evidence="1">
    <location>
        <begin position="3"/>
        <end position="41"/>
    </location>
</feature>
<dbReference type="Gene3D" id="2.60.410.10">
    <property type="entry name" value="D-Ala-D-Ala carboxypeptidase, C-terminal domain"/>
    <property type="match status" value="1"/>
</dbReference>
<keyword evidence="2" id="KW-0121">Carboxypeptidase</keyword>
<protein>
    <submittedName>
        <fullName evidence="2">D-alanyl-D-alanine carboxypeptidase</fullName>
    </submittedName>
</protein>
<keyword evidence="2" id="KW-0378">Hydrolase</keyword>
<evidence type="ECO:0000259" key="1">
    <source>
        <dbReference type="Pfam" id="PF07943"/>
    </source>
</evidence>
<keyword evidence="2" id="KW-0645">Protease</keyword>
<reference evidence="2 3" key="1">
    <citation type="submission" date="2020-06" db="EMBL/GenBank/DDBJ databases">
        <title>Photobacterium damselae subsp. damselae comparative genomics.</title>
        <authorList>
            <person name="Osorio C.R."/>
        </authorList>
    </citation>
    <scope>NUCLEOTIDE SEQUENCE [LARGE SCALE GENOMIC DNA]</scope>
    <source>
        <strain evidence="2 3">TW250/03</strain>
    </source>
</reference>
<dbReference type="Pfam" id="PF07943">
    <property type="entry name" value="PBP5_C"/>
    <property type="match status" value="1"/>
</dbReference>
<dbReference type="GO" id="GO:0009002">
    <property type="term" value="F:serine-type D-Ala-D-Ala carboxypeptidase activity"/>
    <property type="evidence" value="ECO:0007669"/>
    <property type="project" value="InterPro"/>
</dbReference>
<organism evidence="2 3">
    <name type="scientific">Photobacterium damselae subsp. damselae</name>
    <name type="common">Listonella damsela</name>
    <dbReference type="NCBI Taxonomy" id="85581"/>
    <lineage>
        <taxon>Bacteria</taxon>
        <taxon>Pseudomonadati</taxon>
        <taxon>Pseudomonadota</taxon>
        <taxon>Gammaproteobacteria</taxon>
        <taxon>Vibrionales</taxon>
        <taxon>Vibrionaceae</taxon>
        <taxon>Photobacterium</taxon>
    </lineage>
</organism>
<dbReference type="InterPro" id="IPR015956">
    <property type="entry name" value="Peniciliin-bd_prot_C_sf"/>
</dbReference>
<dbReference type="AlphaFoldDB" id="A0A850QT51"/>
<accession>A0A850QT51</accession>
<dbReference type="SUPFAM" id="SSF69189">
    <property type="entry name" value="Penicillin-binding protein associated domain"/>
    <property type="match status" value="1"/>
</dbReference>
<sequence>EMTGQLEAPIEKGQQVGKVIYSVDGKDVASQPLVALETVNEGSFFSKIIDMVKKFVYGLFN</sequence>
<evidence type="ECO:0000313" key="2">
    <source>
        <dbReference type="EMBL" id="NVO99839.1"/>
    </source>
</evidence>
<comment type="caution">
    <text evidence="2">The sequence shown here is derived from an EMBL/GenBank/DDBJ whole genome shotgun (WGS) entry which is preliminary data.</text>
</comment>
<evidence type="ECO:0000313" key="3">
    <source>
        <dbReference type="Proteomes" id="UP000533429"/>
    </source>
</evidence>
<dbReference type="Proteomes" id="UP000533429">
    <property type="component" value="Unassembled WGS sequence"/>
</dbReference>
<proteinExistence type="predicted"/>
<name>A0A850QT51_PHODD</name>
<dbReference type="InterPro" id="IPR012907">
    <property type="entry name" value="Peptidase_S11_C"/>
</dbReference>
<dbReference type="GO" id="GO:0006508">
    <property type="term" value="P:proteolysis"/>
    <property type="evidence" value="ECO:0007669"/>
    <property type="project" value="InterPro"/>
</dbReference>
<dbReference type="EMBL" id="JABXOR010000396">
    <property type="protein sequence ID" value="NVO99839.1"/>
    <property type="molecule type" value="Genomic_DNA"/>
</dbReference>
<dbReference type="InterPro" id="IPR037167">
    <property type="entry name" value="Peptidase_S11_C_sf"/>
</dbReference>
<feature type="non-terminal residue" evidence="2">
    <location>
        <position position="1"/>
    </location>
</feature>
<gene>
    <name evidence="2" type="ORF">HWA77_06395</name>
</gene>